<keyword evidence="2" id="KW-1185">Reference proteome</keyword>
<evidence type="ECO:0000313" key="2">
    <source>
        <dbReference type="Proteomes" id="UP001549145"/>
    </source>
</evidence>
<name>A0ABV2LB27_9HYPH</name>
<reference evidence="1 2" key="1">
    <citation type="submission" date="2024-06" db="EMBL/GenBank/DDBJ databases">
        <title>Genomic Encyclopedia of Type Strains, Phase IV (KMG-IV): sequencing the most valuable type-strain genomes for metagenomic binning, comparative biology and taxonomic classification.</title>
        <authorList>
            <person name="Goeker M."/>
        </authorList>
    </citation>
    <scope>NUCLEOTIDE SEQUENCE [LARGE SCALE GENOMIC DNA]</scope>
    <source>
        <strain evidence="1 2">DSM 21331</strain>
    </source>
</reference>
<proteinExistence type="predicted"/>
<dbReference type="RefSeq" id="WP_238280636.1">
    <property type="nucleotide sequence ID" value="NZ_BPQL01000092.1"/>
</dbReference>
<protein>
    <submittedName>
        <fullName evidence="1">Uncharacterized protein</fullName>
    </submittedName>
</protein>
<evidence type="ECO:0000313" key="1">
    <source>
        <dbReference type="EMBL" id="MET3695059.1"/>
    </source>
</evidence>
<sequence>MVSLNAYGITQHAIVGVDPAQNDLTYGMIASLHDRRNTLTVVLIGALAV</sequence>
<dbReference type="EMBL" id="JBEPMM010000021">
    <property type="protein sequence ID" value="MET3695059.1"/>
    <property type="molecule type" value="Genomic_DNA"/>
</dbReference>
<comment type="caution">
    <text evidence="1">The sequence shown here is derived from an EMBL/GenBank/DDBJ whole genome shotgun (WGS) entry which is preliminary data.</text>
</comment>
<accession>A0ABV2LB27</accession>
<gene>
    <name evidence="1" type="ORF">ABID43_004624</name>
</gene>
<organism evidence="1 2">
    <name type="scientific">Methylobacterium goesingense</name>
    <dbReference type="NCBI Taxonomy" id="243690"/>
    <lineage>
        <taxon>Bacteria</taxon>
        <taxon>Pseudomonadati</taxon>
        <taxon>Pseudomonadota</taxon>
        <taxon>Alphaproteobacteria</taxon>
        <taxon>Hyphomicrobiales</taxon>
        <taxon>Methylobacteriaceae</taxon>
        <taxon>Methylobacterium</taxon>
    </lineage>
</organism>
<dbReference type="Proteomes" id="UP001549145">
    <property type="component" value="Unassembled WGS sequence"/>
</dbReference>